<dbReference type="InterPro" id="IPR010982">
    <property type="entry name" value="Lambda_DNA-bd_dom_sf"/>
</dbReference>
<protein>
    <submittedName>
        <fullName evidence="3">Transcriptional regulator</fullName>
    </submittedName>
</protein>
<dbReference type="AlphaFoldDB" id="A0A1Y1CEF1"/>
<dbReference type="RefSeq" id="WP_096427625.1">
    <property type="nucleotide sequence ID" value="NZ_AP018042.1"/>
</dbReference>
<dbReference type="EMBL" id="AP018042">
    <property type="protein sequence ID" value="BAX78704.1"/>
    <property type="molecule type" value="Genomic_DNA"/>
</dbReference>
<proteinExistence type="predicted"/>
<sequence length="114" mass="12951">MANTNMDWVSMSDKAIISTIGGYVKQQRLLQNKTQAKIAETAGVNRWTVSQIEKGEAVSLISLLQILRALDLLHVLDNFKIESQLSPLELAKLDKQKRQRARGKDDNEQNESEW</sequence>
<dbReference type="Proteomes" id="UP000218267">
    <property type="component" value="Chromosome"/>
</dbReference>
<evidence type="ECO:0000313" key="3">
    <source>
        <dbReference type="EMBL" id="BAX78704.1"/>
    </source>
</evidence>
<dbReference type="Pfam" id="PF01381">
    <property type="entry name" value="HTH_3"/>
    <property type="match status" value="1"/>
</dbReference>
<dbReference type="SUPFAM" id="SSF47413">
    <property type="entry name" value="lambda repressor-like DNA-binding domains"/>
    <property type="match status" value="1"/>
</dbReference>
<dbReference type="CDD" id="cd00093">
    <property type="entry name" value="HTH_XRE"/>
    <property type="match status" value="1"/>
</dbReference>
<reference evidence="4" key="2">
    <citation type="journal article" date="2020" name="Antonie Van Leeuwenhoek">
        <title>Labilibaculum antarcticum sp. nov., a novel facultative anaerobic, psychrotorelant bacterium isolated from marine sediment of Antarctica.</title>
        <authorList>
            <person name="Watanabe M."/>
            <person name="Kojima H."/>
            <person name="Fukui M."/>
        </authorList>
    </citation>
    <scope>NUCLEOTIDE SEQUENCE [LARGE SCALE GENOMIC DNA]</scope>
    <source>
        <strain evidence="4">SPP2</strain>
    </source>
</reference>
<dbReference type="OrthoDB" id="8690238at2"/>
<accession>A0A1Y1CEF1</accession>
<dbReference type="GO" id="GO:0003677">
    <property type="term" value="F:DNA binding"/>
    <property type="evidence" value="ECO:0007669"/>
    <property type="project" value="InterPro"/>
</dbReference>
<keyword evidence="4" id="KW-1185">Reference proteome</keyword>
<dbReference type="SMART" id="SM00530">
    <property type="entry name" value="HTH_XRE"/>
    <property type="match status" value="1"/>
</dbReference>
<name>A0A1Y1CEF1_9BACT</name>
<evidence type="ECO:0000313" key="4">
    <source>
        <dbReference type="Proteomes" id="UP000218267"/>
    </source>
</evidence>
<dbReference type="Gene3D" id="1.10.260.40">
    <property type="entry name" value="lambda repressor-like DNA-binding domains"/>
    <property type="match status" value="1"/>
</dbReference>
<dbReference type="PROSITE" id="PS50943">
    <property type="entry name" value="HTH_CROC1"/>
    <property type="match status" value="1"/>
</dbReference>
<dbReference type="KEGG" id="mbas:ALGA_0309"/>
<feature type="region of interest" description="Disordered" evidence="1">
    <location>
        <begin position="95"/>
        <end position="114"/>
    </location>
</feature>
<dbReference type="InterPro" id="IPR001387">
    <property type="entry name" value="Cro/C1-type_HTH"/>
</dbReference>
<feature type="domain" description="HTH cro/C1-type" evidence="2">
    <location>
        <begin position="24"/>
        <end position="76"/>
    </location>
</feature>
<evidence type="ECO:0000256" key="1">
    <source>
        <dbReference type="SAM" id="MobiDB-lite"/>
    </source>
</evidence>
<evidence type="ECO:0000259" key="2">
    <source>
        <dbReference type="PROSITE" id="PS50943"/>
    </source>
</evidence>
<reference evidence="3 4" key="1">
    <citation type="journal article" date="2018" name="Mar. Genomics">
        <title>Complete genome sequence of Marinifilaceae bacterium strain SPP2, isolated from the Antarctic marine sediment.</title>
        <authorList>
            <person name="Watanabe M."/>
            <person name="Kojima H."/>
            <person name="Fukui M."/>
        </authorList>
    </citation>
    <scope>NUCLEOTIDE SEQUENCE [LARGE SCALE GENOMIC DNA]</scope>
    <source>
        <strain evidence="3 4">SPP2</strain>
    </source>
</reference>
<organism evidence="3 4">
    <name type="scientific">Labilibaculum antarcticum</name>
    <dbReference type="NCBI Taxonomy" id="1717717"/>
    <lineage>
        <taxon>Bacteria</taxon>
        <taxon>Pseudomonadati</taxon>
        <taxon>Bacteroidota</taxon>
        <taxon>Bacteroidia</taxon>
        <taxon>Marinilabiliales</taxon>
        <taxon>Marinifilaceae</taxon>
        <taxon>Labilibaculum</taxon>
    </lineage>
</organism>
<gene>
    <name evidence="3" type="ORF">ALGA_0309</name>
</gene>
<feature type="compositionally biased region" description="Basic and acidic residues" evidence="1">
    <location>
        <begin position="95"/>
        <end position="107"/>
    </location>
</feature>